<evidence type="ECO:0000256" key="13">
    <source>
        <dbReference type="SAM" id="MobiDB-lite"/>
    </source>
</evidence>
<feature type="domain" description="HPt" evidence="16">
    <location>
        <begin position="1"/>
        <end position="103"/>
    </location>
</feature>
<dbReference type="PANTHER" id="PTHR43395:SF10">
    <property type="entry name" value="CHEMOTAXIS PROTEIN CHEA"/>
    <property type="match status" value="1"/>
</dbReference>
<keyword evidence="8" id="KW-0418">Kinase</keyword>
<evidence type="ECO:0000256" key="2">
    <source>
        <dbReference type="ARBA" id="ARBA00012438"/>
    </source>
</evidence>
<evidence type="ECO:0000256" key="9">
    <source>
        <dbReference type="ARBA" id="ARBA00022840"/>
    </source>
</evidence>
<evidence type="ECO:0000259" key="16">
    <source>
        <dbReference type="PROSITE" id="PS50894"/>
    </source>
</evidence>
<keyword evidence="6" id="KW-0808">Transferase</keyword>
<feature type="region of interest" description="Disordered" evidence="13">
    <location>
        <begin position="125"/>
        <end position="160"/>
    </location>
</feature>
<dbReference type="SUPFAM" id="SSF55874">
    <property type="entry name" value="ATPase domain of HSP90 chaperone/DNA topoisomerase II/histidine kinase"/>
    <property type="match status" value="1"/>
</dbReference>
<dbReference type="SMART" id="SM00073">
    <property type="entry name" value="HPT"/>
    <property type="match status" value="1"/>
</dbReference>
<evidence type="ECO:0000259" key="15">
    <source>
        <dbReference type="PROSITE" id="PS50851"/>
    </source>
</evidence>
<dbReference type="SUPFAM" id="SSF47384">
    <property type="entry name" value="Homodimeric domain of signal transducing histidine kinase"/>
    <property type="match status" value="1"/>
</dbReference>
<dbReference type="Pfam" id="PF02518">
    <property type="entry name" value="HATPase_c"/>
    <property type="match status" value="1"/>
</dbReference>
<evidence type="ECO:0000256" key="11">
    <source>
        <dbReference type="ARBA" id="ARBA00035100"/>
    </source>
</evidence>
<evidence type="ECO:0000256" key="3">
    <source>
        <dbReference type="ARBA" id="ARBA00021495"/>
    </source>
</evidence>
<dbReference type="SMART" id="SM00260">
    <property type="entry name" value="CheW"/>
    <property type="match status" value="1"/>
</dbReference>
<evidence type="ECO:0000256" key="8">
    <source>
        <dbReference type="ARBA" id="ARBA00022777"/>
    </source>
</evidence>
<dbReference type="InterPro" id="IPR036890">
    <property type="entry name" value="HATPase_C_sf"/>
</dbReference>
<organism evidence="17 18">
    <name type="scientific">Novosphingobium ovatum</name>
    <dbReference type="NCBI Taxonomy" id="1908523"/>
    <lineage>
        <taxon>Bacteria</taxon>
        <taxon>Pseudomonadati</taxon>
        <taxon>Pseudomonadota</taxon>
        <taxon>Alphaproteobacteria</taxon>
        <taxon>Sphingomonadales</taxon>
        <taxon>Sphingomonadaceae</taxon>
        <taxon>Novosphingobium</taxon>
    </lineage>
</organism>
<evidence type="ECO:0000256" key="7">
    <source>
        <dbReference type="ARBA" id="ARBA00022741"/>
    </source>
</evidence>
<dbReference type="InterPro" id="IPR004105">
    <property type="entry name" value="CheA-like_dim"/>
</dbReference>
<keyword evidence="10" id="KW-0902">Two-component regulatory system</keyword>
<feature type="domain" description="Histidine kinase" evidence="14">
    <location>
        <begin position="381"/>
        <end position="586"/>
    </location>
</feature>
<dbReference type="SUPFAM" id="SSF47226">
    <property type="entry name" value="Histidine-containing phosphotransfer domain, HPT domain"/>
    <property type="match status" value="1"/>
</dbReference>
<evidence type="ECO:0000256" key="12">
    <source>
        <dbReference type="PROSITE-ProRule" id="PRU00110"/>
    </source>
</evidence>
<dbReference type="Gene3D" id="1.10.287.560">
    <property type="entry name" value="Histidine kinase CheA-like, homodimeric domain"/>
    <property type="match status" value="1"/>
</dbReference>
<evidence type="ECO:0000256" key="5">
    <source>
        <dbReference type="ARBA" id="ARBA00022553"/>
    </source>
</evidence>
<dbReference type="InterPro" id="IPR036097">
    <property type="entry name" value="HisK_dim/P_sf"/>
</dbReference>
<feature type="compositionally biased region" description="Low complexity" evidence="13">
    <location>
        <begin position="137"/>
        <end position="150"/>
    </location>
</feature>
<comment type="caution">
    <text evidence="17">The sequence shown here is derived from an EMBL/GenBank/DDBJ whole genome shotgun (WGS) entry which is preliminary data.</text>
</comment>
<evidence type="ECO:0000256" key="4">
    <source>
        <dbReference type="ARBA" id="ARBA00022500"/>
    </source>
</evidence>
<dbReference type="InterPro" id="IPR004358">
    <property type="entry name" value="Sig_transdc_His_kin-like_C"/>
</dbReference>
<dbReference type="PROSITE" id="PS50109">
    <property type="entry name" value="HIS_KIN"/>
    <property type="match status" value="1"/>
</dbReference>
<dbReference type="InterPro" id="IPR003594">
    <property type="entry name" value="HATPase_dom"/>
</dbReference>
<evidence type="ECO:0000313" key="18">
    <source>
        <dbReference type="Proteomes" id="UP000753724"/>
    </source>
</evidence>
<dbReference type="PROSITE" id="PS50851">
    <property type="entry name" value="CHEW"/>
    <property type="match status" value="1"/>
</dbReference>
<dbReference type="CDD" id="cd16916">
    <property type="entry name" value="HATPase_CheA-like"/>
    <property type="match status" value="1"/>
</dbReference>
<keyword evidence="18" id="KW-1185">Reference proteome</keyword>
<keyword evidence="9" id="KW-0067">ATP-binding</keyword>
<keyword evidence="5 12" id="KW-0597">Phosphoprotein</keyword>
<keyword evidence="7" id="KW-0547">Nucleotide-binding</keyword>
<comment type="catalytic activity">
    <reaction evidence="1">
        <text>ATP + protein L-histidine = ADP + protein N-phospho-L-histidine.</text>
        <dbReference type="EC" id="2.7.13.3"/>
    </reaction>
</comment>
<keyword evidence="4" id="KW-0145">Chemotaxis</keyword>
<dbReference type="Proteomes" id="UP000753724">
    <property type="component" value="Unassembled WGS sequence"/>
</dbReference>
<sequence length="732" mass="76165">MTPEEIQGIFFVECEESLAAAEQGLAACKAGTQDADTINAVFRGVHSIKGGAGAFGFGALQAYTHTFETLLSDVRENLVPITPTLIDLLLRALDVLADHVTAAREGGSPPEDAALIAEMEASMANAGGGHAAPPAPVAAAPEPAPTASYASSDDEDELTSDFDLDNLLNDLAGAPPAEMPADESDGWEVHIRAHAGAMRNGGEPLLLLRELQALGARCTNCDFGAVPSLDDLDTHQGYLGWTFTVPSDVSENAVRDIFDFVGDDCPIAIGPSATMPALQIDTPMAAPPPPAPAPLAPVAETPAPIVAAAPAVTAPVAPAPVAEAPVAAANGSAPPAAPSPGQSIRIDLVKLDRLIDTVGELVIAQAMLAQRLQNENVQSTEELTLLESLTRDIQESAMSIRAQPIGSVFSRVPRILRELASSTGKHVNLQVFGETTELDKTVIERLGEPLTHLIRNAVDHGIEKPEDRLAIGKSPEGTLTLSAEHRSGRILIKISDDGAGINRAKVFAKAVEKGIISPDAQLSKEEIDNLIFAAGFSTAATITNVSGRGVGMDVVRSNVKDLGGRITIETEEGKGTTFILTLPLTLAISDGMIVKVGDQTLVVPLTHVVESLRPEPKDVQGLGANRQMLNVRGRFIPVVSVGASVGAKGAVGNPSQGVLIVVDTESAGQAALLVDNIWDQRQFVIKSLDTHYRSVDGVAGATILGDGRVALILNVDTLVASAVAPGYGLEAA</sequence>
<dbReference type="RefSeq" id="WP_161719664.1">
    <property type="nucleotide sequence ID" value="NZ_JAAAPO010000005.1"/>
</dbReference>
<reference evidence="18" key="1">
    <citation type="submission" date="2020-01" db="EMBL/GenBank/DDBJ databases">
        <title>Sphingomonas sp. strain CSW-10.</title>
        <authorList>
            <person name="Chen W.-M."/>
        </authorList>
    </citation>
    <scope>NUCLEOTIDE SEQUENCE [LARGE SCALE GENOMIC DNA]</scope>
    <source>
        <strain evidence="18">FSY-8</strain>
    </source>
</reference>
<dbReference type="Gene3D" id="3.30.565.10">
    <property type="entry name" value="Histidine kinase-like ATPase, C-terminal domain"/>
    <property type="match status" value="1"/>
</dbReference>
<dbReference type="EMBL" id="JAAAPO010000005">
    <property type="protein sequence ID" value="NBC37529.1"/>
    <property type="molecule type" value="Genomic_DNA"/>
</dbReference>
<feature type="domain" description="CheW-like" evidence="15">
    <location>
        <begin position="588"/>
        <end position="724"/>
    </location>
</feature>
<accession>A0ABW9XG54</accession>
<evidence type="ECO:0000256" key="1">
    <source>
        <dbReference type="ARBA" id="ARBA00000085"/>
    </source>
</evidence>
<evidence type="ECO:0000259" key="14">
    <source>
        <dbReference type="PROSITE" id="PS50109"/>
    </source>
</evidence>
<dbReference type="InterPro" id="IPR008207">
    <property type="entry name" value="Sig_transdc_His_kin_Hpt_dom"/>
</dbReference>
<dbReference type="Gene3D" id="1.20.120.160">
    <property type="entry name" value="HPT domain"/>
    <property type="match status" value="1"/>
</dbReference>
<dbReference type="CDD" id="cd00731">
    <property type="entry name" value="CheA_reg"/>
    <property type="match status" value="1"/>
</dbReference>
<dbReference type="Pfam" id="PF02895">
    <property type="entry name" value="H-kinase_dim"/>
    <property type="match status" value="1"/>
</dbReference>
<dbReference type="SMART" id="SM00387">
    <property type="entry name" value="HATPase_c"/>
    <property type="match status" value="1"/>
</dbReference>
<dbReference type="InterPro" id="IPR037006">
    <property type="entry name" value="CheA-like_homodim_sf"/>
</dbReference>
<dbReference type="PROSITE" id="PS50894">
    <property type="entry name" value="HPT"/>
    <property type="match status" value="1"/>
</dbReference>
<dbReference type="PANTHER" id="PTHR43395">
    <property type="entry name" value="SENSOR HISTIDINE KINASE CHEA"/>
    <property type="match status" value="1"/>
</dbReference>
<evidence type="ECO:0000313" key="17">
    <source>
        <dbReference type="EMBL" id="NBC37529.1"/>
    </source>
</evidence>
<dbReference type="Gene3D" id="2.30.30.40">
    <property type="entry name" value="SH3 Domains"/>
    <property type="match status" value="1"/>
</dbReference>
<dbReference type="InterPro" id="IPR051315">
    <property type="entry name" value="Bact_Chemotaxis_CheA"/>
</dbReference>
<dbReference type="InterPro" id="IPR005467">
    <property type="entry name" value="His_kinase_dom"/>
</dbReference>
<evidence type="ECO:0000256" key="6">
    <source>
        <dbReference type="ARBA" id="ARBA00022679"/>
    </source>
</evidence>
<name>A0ABW9XG54_9SPHN</name>
<dbReference type="InterPro" id="IPR036061">
    <property type="entry name" value="CheW-like_dom_sf"/>
</dbReference>
<dbReference type="Pfam" id="PF01627">
    <property type="entry name" value="Hpt"/>
    <property type="match status" value="1"/>
</dbReference>
<dbReference type="SMART" id="SM01231">
    <property type="entry name" value="H-kinase_dim"/>
    <property type="match status" value="1"/>
</dbReference>
<dbReference type="EC" id="2.7.13.3" evidence="2"/>
<dbReference type="PRINTS" id="PR00344">
    <property type="entry name" value="BCTRLSENSOR"/>
</dbReference>
<dbReference type="Pfam" id="PF01584">
    <property type="entry name" value="CheW"/>
    <property type="match status" value="1"/>
</dbReference>
<dbReference type="InterPro" id="IPR002545">
    <property type="entry name" value="CheW-lke_dom"/>
</dbReference>
<dbReference type="SUPFAM" id="SSF50341">
    <property type="entry name" value="CheW-like"/>
    <property type="match status" value="1"/>
</dbReference>
<dbReference type="InterPro" id="IPR036641">
    <property type="entry name" value="HPT_dom_sf"/>
</dbReference>
<feature type="modified residue" description="Phosphohistidine" evidence="12">
    <location>
        <position position="46"/>
    </location>
</feature>
<gene>
    <name evidence="17" type="ORF">GTZ99_13315</name>
</gene>
<comment type="function">
    <text evidence="11">Involved in the transmission of sensory signals from the chemoreceptors to the flagellar motors. CheA is autophosphorylated; it can transfer its phosphate group to either CheB or CheY.</text>
</comment>
<dbReference type="CDD" id="cd00088">
    <property type="entry name" value="HPT"/>
    <property type="match status" value="1"/>
</dbReference>
<evidence type="ECO:0000256" key="10">
    <source>
        <dbReference type="ARBA" id="ARBA00023012"/>
    </source>
</evidence>
<protein>
    <recommendedName>
        <fullName evidence="3">Chemotaxis protein CheA</fullName>
        <ecNumber evidence="2">2.7.13.3</ecNumber>
    </recommendedName>
</protein>
<proteinExistence type="predicted"/>